<evidence type="ECO:0000313" key="3">
    <source>
        <dbReference type="Proteomes" id="UP000191933"/>
    </source>
</evidence>
<gene>
    <name evidence="2" type="ORF">AGR2A_pa40072</name>
</gene>
<sequence length="144" mass="15220">MGKWDAASMAALAARKPRREKVVIFVTSGRSVPPERSKWIAAGSAPPQAQRRRDIGGRSFRPGAAATKTASGGKGYFCRELICLAEVRTTGSQADIPAQAKAHNPASALQDFPSLQAAIEEEACSMCCVSAARSNIPDMRVSCA</sequence>
<protein>
    <submittedName>
        <fullName evidence="2">Uncharacterized protein</fullName>
    </submittedName>
</protein>
<accession>A0A9W5F2Q6</accession>
<evidence type="ECO:0000256" key="1">
    <source>
        <dbReference type="SAM" id="MobiDB-lite"/>
    </source>
</evidence>
<evidence type="ECO:0000313" key="2">
    <source>
        <dbReference type="EMBL" id="CUX02095.1"/>
    </source>
</evidence>
<reference evidence="2 3" key="1">
    <citation type="submission" date="2016-01" db="EMBL/GenBank/DDBJ databases">
        <authorList>
            <person name="Regsiter A."/>
            <person name="william w."/>
        </authorList>
    </citation>
    <scope>NUCLEOTIDE SEQUENCE [LARGE SCALE GENOMIC DNA]</scope>
    <source>
        <strain evidence="2 3">CFBP 5494</strain>
    </source>
</reference>
<feature type="region of interest" description="Disordered" evidence="1">
    <location>
        <begin position="37"/>
        <end position="71"/>
    </location>
</feature>
<organism evidence="2 3">
    <name type="scientific">Agrobacterium genomosp. 2 str. CFBP 5494</name>
    <dbReference type="NCBI Taxonomy" id="1183436"/>
    <lineage>
        <taxon>Bacteria</taxon>
        <taxon>Pseudomonadati</taxon>
        <taxon>Pseudomonadota</taxon>
        <taxon>Alphaproteobacteria</taxon>
        <taxon>Hyphomicrobiales</taxon>
        <taxon>Rhizobiaceae</taxon>
        <taxon>Rhizobium/Agrobacterium group</taxon>
        <taxon>Agrobacterium</taxon>
        <taxon>Agrobacterium tumefaciens complex</taxon>
    </lineage>
</organism>
<comment type="caution">
    <text evidence="2">The sequence shown here is derived from an EMBL/GenBank/DDBJ whole genome shotgun (WGS) entry which is preliminary data.</text>
</comment>
<proteinExistence type="predicted"/>
<dbReference type="AlphaFoldDB" id="A0A9W5F2Q6"/>
<keyword evidence="3" id="KW-1185">Reference proteome</keyword>
<name>A0A9W5F2Q6_9HYPH</name>
<dbReference type="Proteomes" id="UP000191933">
    <property type="component" value="Unassembled WGS sequence"/>
</dbReference>
<dbReference type="EMBL" id="FBVY01000042">
    <property type="protein sequence ID" value="CUX02095.1"/>
    <property type="molecule type" value="Genomic_DNA"/>
</dbReference>